<feature type="transmembrane region" description="Helical" evidence="7">
    <location>
        <begin position="12"/>
        <end position="33"/>
    </location>
</feature>
<feature type="transmembrane region" description="Helical" evidence="7">
    <location>
        <begin position="311"/>
        <end position="336"/>
    </location>
</feature>
<dbReference type="InterPro" id="IPR036259">
    <property type="entry name" value="MFS_trans_sf"/>
</dbReference>
<dbReference type="EMBL" id="QXQB01000003">
    <property type="protein sequence ID" value="RJX38871.1"/>
    <property type="molecule type" value="Genomic_DNA"/>
</dbReference>
<keyword evidence="5 7" id="KW-1133">Transmembrane helix</keyword>
<dbReference type="SUPFAM" id="SSF103473">
    <property type="entry name" value="MFS general substrate transporter"/>
    <property type="match status" value="1"/>
</dbReference>
<dbReference type="PANTHER" id="PTHR23513:SF6">
    <property type="entry name" value="MAJOR FACILITATOR SUPERFAMILY ASSOCIATED DOMAIN-CONTAINING PROTEIN"/>
    <property type="match status" value="1"/>
</dbReference>
<proteinExistence type="predicted"/>
<evidence type="ECO:0000256" key="6">
    <source>
        <dbReference type="ARBA" id="ARBA00023136"/>
    </source>
</evidence>
<feature type="transmembrane region" description="Helical" evidence="7">
    <location>
        <begin position="376"/>
        <end position="399"/>
    </location>
</feature>
<feature type="transmembrane region" description="Helical" evidence="7">
    <location>
        <begin position="288"/>
        <end position="305"/>
    </location>
</feature>
<dbReference type="InterPro" id="IPR011701">
    <property type="entry name" value="MFS"/>
</dbReference>
<evidence type="ECO:0000313" key="9">
    <source>
        <dbReference type="EMBL" id="RJX38871.1"/>
    </source>
</evidence>
<evidence type="ECO:0000256" key="3">
    <source>
        <dbReference type="ARBA" id="ARBA00022475"/>
    </source>
</evidence>
<feature type="transmembrane region" description="Helical" evidence="7">
    <location>
        <begin position="45"/>
        <end position="66"/>
    </location>
</feature>
<reference evidence="9 10" key="1">
    <citation type="submission" date="2018-09" db="EMBL/GenBank/DDBJ databases">
        <title>Paenibacillus aracenensis nov. sp. isolated from a cave in southern Spain.</title>
        <authorList>
            <person name="Jurado V."/>
            <person name="Gutierrez-Patricio S."/>
            <person name="Gonzalez-Pimentel J.L."/>
            <person name="Miller A.Z."/>
            <person name="Laiz L."/>
            <person name="Saiz-Jimenez C."/>
        </authorList>
    </citation>
    <scope>NUCLEOTIDE SEQUENCE [LARGE SCALE GENOMIC DNA]</scope>
    <source>
        <strain evidence="9 10">JCM 19203</strain>
    </source>
</reference>
<feature type="transmembrane region" description="Helical" evidence="7">
    <location>
        <begin position="102"/>
        <end position="127"/>
    </location>
</feature>
<feature type="transmembrane region" description="Helical" evidence="7">
    <location>
        <begin position="348"/>
        <end position="370"/>
    </location>
</feature>
<keyword evidence="2" id="KW-0813">Transport</keyword>
<dbReference type="InterPro" id="IPR020846">
    <property type="entry name" value="MFS_dom"/>
</dbReference>
<comment type="caution">
    <text evidence="9">The sequence shown here is derived from an EMBL/GenBank/DDBJ whole genome shotgun (WGS) entry which is preliminary data.</text>
</comment>
<name>A0A3A6PQH6_9BACL</name>
<organism evidence="9 10">
    <name type="scientific">Paenibacillus pinisoli</name>
    <dbReference type="NCBI Taxonomy" id="1276110"/>
    <lineage>
        <taxon>Bacteria</taxon>
        <taxon>Bacillati</taxon>
        <taxon>Bacillota</taxon>
        <taxon>Bacilli</taxon>
        <taxon>Bacillales</taxon>
        <taxon>Paenibacillaceae</taxon>
        <taxon>Paenibacillus</taxon>
    </lineage>
</organism>
<feature type="transmembrane region" description="Helical" evidence="7">
    <location>
        <begin position="139"/>
        <end position="160"/>
    </location>
</feature>
<evidence type="ECO:0000256" key="2">
    <source>
        <dbReference type="ARBA" id="ARBA00022448"/>
    </source>
</evidence>
<dbReference type="Proteomes" id="UP000267798">
    <property type="component" value="Unassembled WGS sequence"/>
</dbReference>
<feature type="transmembrane region" description="Helical" evidence="7">
    <location>
        <begin position="260"/>
        <end position="281"/>
    </location>
</feature>
<sequence>MKNDAWLEKWKYPSILLFGIGISNVGGWIYFIALNLIVLDRTGSVLAVSLLYLIRPLATMASNLWAGSLIDRTNKRSLMVLLDVLRAGLIVLLPLYSSVWYIYGLVFFIQMAGSVFGPASSTYITMLIPPEQRPRFNSLNALIGSGAFLIGPAIAGLLFLAGSPVMAIYINAAAMLLSGVITLFMPNLEKNAYSEGSSVKLEWSVIKADWGTVLRFYRSHVYVTAVCLLFGAIMMVMASAVDSLEVAFALTVLGLSESSYGLLVSVSGAGIIAGALVNTAVAGKAQPVALIGLGVLGVSGGYLLYATSSSFGIAAAGFFILAFFIAFANAGFATFYQNNIPVEMMGRFGSVNGFVEAVLIMLTTIALGLWAEWGSLQAAVIAGVIVMALLSAGLGTVLLRKVIIVQKVTGTGISVQHDAAYTTIETRRGPGPERAD</sequence>
<evidence type="ECO:0000313" key="10">
    <source>
        <dbReference type="Proteomes" id="UP000267798"/>
    </source>
</evidence>
<protein>
    <submittedName>
        <fullName evidence="9">MFS transporter</fullName>
    </submittedName>
</protein>
<comment type="subcellular location">
    <subcellularLocation>
        <location evidence="1">Cell membrane</location>
        <topology evidence="1">Multi-pass membrane protein</topology>
    </subcellularLocation>
</comment>
<dbReference type="Pfam" id="PF07690">
    <property type="entry name" value="MFS_1"/>
    <property type="match status" value="1"/>
</dbReference>
<gene>
    <name evidence="9" type="ORF">D3P09_15205</name>
</gene>
<feature type="transmembrane region" description="Helical" evidence="7">
    <location>
        <begin position="78"/>
        <end position="96"/>
    </location>
</feature>
<evidence type="ECO:0000256" key="5">
    <source>
        <dbReference type="ARBA" id="ARBA00022989"/>
    </source>
</evidence>
<dbReference type="OrthoDB" id="2156306at2"/>
<dbReference type="PROSITE" id="PS50850">
    <property type="entry name" value="MFS"/>
    <property type="match status" value="1"/>
</dbReference>
<dbReference type="AlphaFoldDB" id="A0A3A6PQH6"/>
<evidence type="ECO:0000256" key="1">
    <source>
        <dbReference type="ARBA" id="ARBA00004651"/>
    </source>
</evidence>
<evidence type="ECO:0000256" key="7">
    <source>
        <dbReference type="SAM" id="Phobius"/>
    </source>
</evidence>
<dbReference type="Gene3D" id="1.20.1250.20">
    <property type="entry name" value="MFS general substrate transporter like domains"/>
    <property type="match status" value="1"/>
</dbReference>
<evidence type="ECO:0000259" key="8">
    <source>
        <dbReference type="PROSITE" id="PS50850"/>
    </source>
</evidence>
<dbReference type="GO" id="GO:0005886">
    <property type="term" value="C:plasma membrane"/>
    <property type="evidence" value="ECO:0007669"/>
    <property type="project" value="UniProtKB-SubCell"/>
</dbReference>
<evidence type="ECO:0000256" key="4">
    <source>
        <dbReference type="ARBA" id="ARBA00022692"/>
    </source>
</evidence>
<dbReference type="PANTHER" id="PTHR23513">
    <property type="entry name" value="INTEGRAL MEMBRANE EFFLUX PROTEIN-RELATED"/>
    <property type="match status" value="1"/>
</dbReference>
<accession>A0A3A6PQH6</accession>
<keyword evidence="6 7" id="KW-0472">Membrane</keyword>
<feature type="transmembrane region" description="Helical" evidence="7">
    <location>
        <begin position="166"/>
        <end position="185"/>
    </location>
</feature>
<feature type="domain" description="Major facilitator superfamily (MFS) profile" evidence="8">
    <location>
        <begin position="1"/>
        <end position="190"/>
    </location>
</feature>
<feature type="transmembrane region" description="Helical" evidence="7">
    <location>
        <begin position="221"/>
        <end position="240"/>
    </location>
</feature>
<keyword evidence="4 7" id="KW-0812">Transmembrane</keyword>
<dbReference type="CDD" id="cd06173">
    <property type="entry name" value="MFS_MefA_like"/>
    <property type="match status" value="1"/>
</dbReference>
<dbReference type="RefSeq" id="WP_120111641.1">
    <property type="nucleotide sequence ID" value="NZ_QXQB01000003.1"/>
</dbReference>
<keyword evidence="10" id="KW-1185">Reference proteome</keyword>
<keyword evidence="3" id="KW-1003">Cell membrane</keyword>
<dbReference type="GO" id="GO:0022857">
    <property type="term" value="F:transmembrane transporter activity"/>
    <property type="evidence" value="ECO:0007669"/>
    <property type="project" value="InterPro"/>
</dbReference>